<feature type="compositionally biased region" description="Basic and acidic residues" evidence="1">
    <location>
        <begin position="68"/>
        <end position="79"/>
    </location>
</feature>
<evidence type="ECO:0000313" key="2">
    <source>
        <dbReference type="EMBL" id="KZP23789.1"/>
    </source>
</evidence>
<reference evidence="2 3" key="1">
    <citation type="journal article" date="2016" name="Mol. Biol. Evol.">
        <title>Comparative Genomics of Early-Diverging Mushroom-Forming Fungi Provides Insights into the Origins of Lignocellulose Decay Capabilities.</title>
        <authorList>
            <person name="Nagy L.G."/>
            <person name="Riley R."/>
            <person name="Tritt A."/>
            <person name="Adam C."/>
            <person name="Daum C."/>
            <person name="Floudas D."/>
            <person name="Sun H."/>
            <person name="Yadav J.S."/>
            <person name="Pangilinan J."/>
            <person name="Larsson K.H."/>
            <person name="Matsuura K."/>
            <person name="Barry K."/>
            <person name="Labutti K."/>
            <person name="Kuo R."/>
            <person name="Ohm R.A."/>
            <person name="Bhattacharya S.S."/>
            <person name="Shirouzu T."/>
            <person name="Yoshinaga Y."/>
            <person name="Martin F.M."/>
            <person name="Grigoriev I.V."/>
            <person name="Hibbett D.S."/>
        </authorList>
    </citation>
    <scope>NUCLEOTIDE SEQUENCE [LARGE SCALE GENOMIC DNA]</scope>
    <source>
        <strain evidence="2 3">CBS 109695</strain>
    </source>
</reference>
<dbReference type="AlphaFoldDB" id="A0A166MA48"/>
<dbReference type="EMBL" id="KV417530">
    <property type="protein sequence ID" value="KZP23789.1"/>
    <property type="molecule type" value="Genomic_DNA"/>
</dbReference>
<sequence length="87" mass="10203">MASLIPKRFMAQQAGRALYEHSTRQRVEVRIKANIWVAGIIVSTLQFIQNFASLGYEVEYRSHAQEYRRESFREDDVRPVHGPQRPN</sequence>
<protein>
    <submittedName>
        <fullName evidence="2">Uncharacterized protein</fullName>
    </submittedName>
</protein>
<evidence type="ECO:0000313" key="3">
    <source>
        <dbReference type="Proteomes" id="UP000076532"/>
    </source>
</evidence>
<organism evidence="2 3">
    <name type="scientific">Athelia psychrophila</name>
    <dbReference type="NCBI Taxonomy" id="1759441"/>
    <lineage>
        <taxon>Eukaryota</taxon>
        <taxon>Fungi</taxon>
        <taxon>Dikarya</taxon>
        <taxon>Basidiomycota</taxon>
        <taxon>Agaricomycotina</taxon>
        <taxon>Agaricomycetes</taxon>
        <taxon>Agaricomycetidae</taxon>
        <taxon>Atheliales</taxon>
        <taxon>Atheliaceae</taxon>
        <taxon>Athelia</taxon>
    </lineage>
</organism>
<gene>
    <name evidence="2" type="ORF">FIBSPDRAFT_857919</name>
</gene>
<dbReference type="Proteomes" id="UP000076532">
    <property type="component" value="Unassembled WGS sequence"/>
</dbReference>
<accession>A0A166MA48</accession>
<feature type="region of interest" description="Disordered" evidence="1">
    <location>
        <begin position="68"/>
        <end position="87"/>
    </location>
</feature>
<evidence type="ECO:0000256" key="1">
    <source>
        <dbReference type="SAM" id="MobiDB-lite"/>
    </source>
</evidence>
<name>A0A166MA48_9AGAM</name>
<keyword evidence="3" id="KW-1185">Reference proteome</keyword>
<proteinExistence type="predicted"/>
<dbReference type="OrthoDB" id="3254025at2759"/>